<dbReference type="InterPro" id="IPR002259">
    <property type="entry name" value="Eqnu_transpt"/>
</dbReference>
<dbReference type="EMBL" id="CAAKNF010000196">
    <property type="protein sequence ID" value="VIO86818.1"/>
    <property type="molecule type" value="Genomic_DNA"/>
</dbReference>
<dbReference type="GeneID" id="6102635"/>
<organism evidence="10 11">
    <name type="scientific">Brugia malayi</name>
    <name type="common">Filarial nematode worm</name>
    <dbReference type="NCBI Taxonomy" id="6279"/>
    <lineage>
        <taxon>Eukaryota</taxon>
        <taxon>Metazoa</taxon>
        <taxon>Ecdysozoa</taxon>
        <taxon>Nematoda</taxon>
        <taxon>Chromadorea</taxon>
        <taxon>Rhabditida</taxon>
        <taxon>Spirurina</taxon>
        <taxon>Spiruromorpha</taxon>
        <taxon>Filarioidea</taxon>
        <taxon>Onchocercidae</taxon>
        <taxon>Brugia</taxon>
    </lineage>
</organism>
<protein>
    <submittedName>
        <fullName evidence="8 11">Bm4941, isoform b</fullName>
    </submittedName>
</protein>
<name>A0A1P6C2X4_BRUMA</name>
<reference evidence="9" key="3">
    <citation type="submission" date="2019-04" db="EMBL/GenBank/DDBJ databases">
        <authorList>
            <person name="Howe K."/>
            <person name="Paulini M."/>
            <person name="Williams G."/>
        </authorList>
    </citation>
    <scope>NUCLEOTIDE SEQUENCE [LARGE SCALE GENOMIC DNA]</scope>
    <source>
        <strain evidence="9">FR3</strain>
    </source>
</reference>
<dbReference type="PANTHER" id="PTHR10332">
    <property type="entry name" value="EQUILIBRATIVE NUCLEOSIDE TRANSPORTER"/>
    <property type="match status" value="1"/>
</dbReference>
<evidence type="ECO:0000256" key="1">
    <source>
        <dbReference type="ARBA" id="ARBA00004141"/>
    </source>
</evidence>
<dbReference type="OrthoDB" id="1856718at2759"/>
<accession>A0A1P6C2X4</accession>
<evidence type="ECO:0000313" key="12">
    <source>
        <dbReference type="WormBase" id="Bm4941b"/>
    </source>
</evidence>
<gene>
    <name evidence="8 11 12" type="ORF">Bm4941</name>
    <name evidence="9" type="ORF">BM_BM4941</name>
    <name evidence="8" type="ORF">BM_Bm4941</name>
</gene>
<reference evidence="8 10" key="1">
    <citation type="journal article" date="2007" name="Science">
        <title>Draft genome of the filarial nematode parasite Brugia malayi.</title>
        <authorList>
            <person name="Ghedin E."/>
            <person name="Wang S."/>
            <person name="Spiro D."/>
            <person name="Caler E."/>
            <person name="Zhao Q."/>
            <person name="Crabtree J."/>
            <person name="Allen J.E."/>
            <person name="Delcher A.L."/>
            <person name="Guiliano D.B."/>
            <person name="Miranda-Saavedra D."/>
            <person name="Angiuoli S.V."/>
            <person name="Creasy T."/>
            <person name="Amedeo P."/>
            <person name="Haas B."/>
            <person name="El-Sayed N.M."/>
            <person name="Wortman J.R."/>
            <person name="Feldblyum T."/>
            <person name="Tallon L."/>
            <person name="Schatz M."/>
            <person name="Shumway M."/>
            <person name="Koo H."/>
            <person name="Salzberg S.L."/>
            <person name="Schobel S."/>
            <person name="Pertea M."/>
            <person name="Pop M."/>
            <person name="White O."/>
            <person name="Barton G.J."/>
            <person name="Carlow C.K."/>
            <person name="Crawford M.J."/>
            <person name="Daub J."/>
            <person name="Dimmic M.W."/>
            <person name="Estes C.F."/>
            <person name="Foster J.M."/>
            <person name="Ganatra M."/>
            <person name="Gregory W.F."/>
            <person name="Johnson N.M."/>
            <person name="Jin J."/>
            <person name="Komuniecki R."/>
            <person name="Korf I."/>
            <person name="Kumar S."/>
            <person name="Laney S."/>
            <person name="Li B.W."/>
            <person name="Li W."/>
            <person name="Lindblom T.H."/>
            <person name="Lustigman S."/>
            <person name="Ma D."/>
            <person name="Maina C.V."/>
            <person name="Martin D.M."/>
            <person name="McCarter J.P."/>
            <person name="McReynolds L."/>
            <person name="Mitreva M."/>
            <person name="Nutman T.B."/>
            <person name="Parkinson J."/>
            <person name="Peregrin-Alvarez J.M."/>
            <person name="Poole C."/>
            <person name="Ren Q."/>
            <person name="Saunders L."/>
            <person name="Sluder A.E."/>
            <person name="Smith K."/>
            <person name="Stanke M."/>
            <person name="Unnasch T.R."/>
            <person name="Ware J."/>
            <person name="Wei A.D."/>
            <person name="Weil G."/>
            <person name="Williams D.J."/>
            <person name="Zhang Y."/>
            <person name="Williams S.A."/>
            <person name="Fraser-Liggett C."/>
            <person name="Slatko B."/>
            <person name="Blaxter M.L."/>
            <person name="Scott A.L."/>
        </authorList>
    </citation>
    <scope>NUCLEOTIDE SEQUENCE</scope>
    <source>
        <strain evidence="8 10">FR3</strain>
    </source>
</reference>
<comment type="subcellular location">
    <subcellularLocation>
        <location evidence="1">Membrane</location>
        <topology evidence="1">Multi-pass membrane protein</topology>
    </subcellularLocation>
</comment>
<keyword evidence="10" id="KW-1185">Reference proteome</keyword>
<dbReference type="CTD" id="6102635"/>
<evidence type="ECO:0000313" key="10">
    <source>
        <dbReference type="Proteomes" id="UP000006672"/>
    </source>
</evidence>
<dbReference type="STRING" id="6279.A0A1P6C2X4"/>
<feature type="transmembrane region" description="Helical" evidence="7">
    <location>
        <begin position="157"/>
        <end position="175"/>
    </location>
</feature>
<keyword evidence="3" id="KW-0813">Transport</keyword>
<evidence type="ECO:0000256" key="7">
    <source>
        <dbReference type="SAM" id="Phobius"/>
    </source>
</evidence>
<evidence type="ECO:0000256" key="3">
    <source>
        <dbReference type="ARBA" id="ARBA00022448"/>
    </source>
</evidence>
<dbReference type="WBParaSite" id="Bm4941a.1">
    <property type="protein sequence ID" value="Bm4941a.1"/>
    <property type="gene ID" value="WBGene00225202"/>
</dbReference>
<dbReference type="Pfam" id="PF01733">
    <property type="entry name" value="Nucleoside_tran"/>
    <property type="match status" value="1"/>
</dbReference>
<feature type="transmembrane region" description="Helical" evidence="7">
    <location>
        <begin position="120"/>
        <end position="145"/>
    </location>
</feature>
<reference evidence="8" key="2">
    <citation type="submission" date="2012-12" db="EMBL/GenBank/DDBJ databases">
        <authorList>
            <consortium name="WormBase Consortium"/>
            <person name="Ghedin E."/>
            <person name="Paulini M."/>
        </authorList>
    </citation>
    <scope>NUCLEOTIDE SEQUENCE</scope>
    <source>
        <strain evidence="8">FR3</strain>
    </source>
</reference>
<dbReference type="PRINTS" id="PR01130">
    <property type="entry name" value="DERENTRNSPRT"/>
</dbReference>
<evidence type="ECO:0000313" key="11">
    <source>
        <dbReference type="WBParaSite" id="Bm4941a.1"/>
    </source>
</evidence>
<comment type="similarity">
    <text evidence="2">Belongs to the SLC29A/ENT transporter (TC 2.A.57) family.</text>
</comment>
<evidence type="ECO:0000256" key="6">
    <source>
        <dbReference type="ARBA" id="ARBA00023136"/>
    </source>
</evidence>
<evidence type="ECO:0000256" key="2">
    <source>
        <dbReference type="ARBA" id="ARBA00007965"/>
    </source>
</evidence>
<dbReference type="GO" id="GO:0005337">
    <property type="term" value="F:nucleoside transmembrane transporter activity"/>
    <property type="evidence" value="ECO:0007669"/>
    <property type="project" value="InterPro"/>
</dbReference>
<dbReference type="FunCoup" id="A0A1P6C2X4">
    <property type="interactions" value="712"/>
</dbReference>
<dbReference type="AlphaFoldDB" id="A0A1P6C2X4"/>
<dbReference type="EMBL" id="LN856931">
    <property type="protein sequence ID" value="CDP94636.1"/>
    <property type="molecule type" value="Genomic_DNA"/>
</dbReference>
<dbReference type="Proteomes" id="UP000006672">
    <property type="component" value="Unassembled WGS sequence"/>
</dbReference>
<evidence type="ECO:0000313" key="9">
    <source>
        <dbReference type="EMBL" id="VIO86818.1"/>
    </source>
</evidence>
<keyword evidence="6 7" id="KW-0472">Membrane</keyword>
<dbReference type="OMA" id="WVYWGIA"/>
<dbReference type="SUPFAM" id="SSF103473">
    <property type="entry name" value="MFS general substrate transporter"/>
    <property type="match status" value="1"/>
</dbReference>
<evidence type="ECO:0000256" key="5">
    <source>
        <dbReference type="ARBA" id="ARBA00022989"/>
    </source>
</evidence>
<sequence>MKLLVLSQVIYTEMKLLISECRFSFCTTFLNIAVYDSGMIFFQRQFFYAIFYVNASELIGMILDKPPKDKYNAVYFILLLHGIGVLMPWNMFITIAPSYYVDYKFVEVSADGMVHKSDYALHFLSYLGLASQIPTLLLNLINLFVQIKGDLRRRISFSLLILAIIILVTLIFTLINTSHMISAFFFITMTTVVLLNAANGVYQSSLYGLTANFPPQYTNALILGNNICGTFVSVVNIVTLVVAKSVWMAAFFYFLMSLLTVSACFGSIFLLEKLEFYEYHMRKTQKHGDKNEHEEGQHLERINTVDGATMDGTEMIGVVPKAGLKAKLKLYFQVFKKIWIQCFNVWCVFFVTLAVFPVVMADIKYYSKSGKYDFFIAEKLFTPVTTYLLFNFFAAAGSFLANFVQWPSPKWLIVPVTARIALIPLLMFCYFRPEYRTWNVWFYSVWIYIIFAVIMSITSGYFSSIIMMYIPRIVEPSKSTVASMIAAFFLIFGITCGIMFTFFVSWFIDNAGVHNPGGFDTVM</sequence>
<feature type="transmembrane region" description="Helical" evidence="7">
    <location>
        <begin position="380"/>
        <end position="404"/>
    </location>
</feature>
<proteinExistence type="inferred from homology"/>
<keyword evidence="4 7" id="KW-0812">Transmembrane</keyword>
<feature type="transmembrane region" description="Helical" evidence="7">
    <location>
        <begin position="223"/>
        <end position="243"/>
    </location>
</feature>
<evidence type="ECO:0000313" key="8">
    <source>
        <dbReference type="EMBL" id="CDP94636.1"/>
    </source>
</evidence>
<dbReference type="GO" id="GO:0005886">
    <property type="term" value="C:plasma membrane"/>
    <property type="evidence" value="ECO:0007669"/>
    <property type="project" value="TreeGrafter"/>
</dbReference>
<feature type="transmembrane region" description="Helical" evidence="7">
    <location>
        <begin position="338"/>
        <end position="360"/>
    </location>
</feature>
<dbReference type="PIRSF" id="PIRSF016379">
    <property type="entry name" value="ENT"/>
    <property type="match status" value="1"/>
</dbReference>
<feature type="transmembrane region" description="Helical" evidence="7">
    <location>
        <begin position="181"/>
        <end position="202"/>
    </location>
</feature>
<accession>A0A4E9EU34</accession>
<dbReference type="InterPro" id="IPR036259">
    <property type="entry name" value="MFS_trans_sf"/>
</dbReference>
<feature type="transmembrane region" description="Helical" evidence="7">
    <location>
        <begin position="46"/>
        <end position="63"/>
    </location>
</feature>
<reference evidence="11" key="4">
    <citation type="submission" date="2019-12" db="UniProtKB">
        <authorList>
            <consortium name="WormBaseParasite"/>
        </authorList>
    </citation>
    <scope>IDENTIFICATION</scope>
</reference>
<keyword evidence="5 7" id="KW-1133">Transmembrane helix</keyword>
<dbReference type="RefSeq" id="XP_042929738.1">
    <property type="nucleotide sequence ID" value="XM_043073804.1"/>
</dbReference>
<feature type="transmembrane region" description="Helical" evidence="7">
    <location>
        <begin position="445"/>
        <end position="470"/>
    </location>
</feature>
<feature type="transmembrane region" description="Helical" evidence="7">
    <location>
        <begin position="411"/>
        <end position="433"/>
    </location>
</feature>
<feature type="transmembrane region" description="Helical" evidence="7">
    <location>
        <begin position="249"/>
        <end position="271"/>
    </location>
</feature>
<evidence type="ECO:0000256" key="4">
    <source>
        <dbReference type="ARBA" id="ARBA00022692"/>
    </source>
</evidence>
<feature type="transmembrane region" description="Helical" evidence="7">
    <location>
        <begin position="75"/>
        <end position="100"/>
    </location>
</feature>
<feature type="transmembrane region" description="Helical" evidence="7">
    <location>
        <begin position="482"/>
        <end position="508"/>
    </location>
</feature>
<dbReference type="PANTHER" id="PTHR10332:SF80">
    <property type="entry name" value="EQUILIBRATIVE NUCLEOSIDE TRANSPORTER 2, ISOFORM A"/>
    <property type="match status" value="1"/>
</dbReference>
<dbReference type="WormBase" id="Bm4941b">
    <property type="protein sequence ID" value="BM47553"/>
    <property type="gene ID" value="WBGene00225202"/>
</dbReference>